<comment type="caution">
    <text evidence="2">The sequence shown here is derived from an EMBL/GenBank/DDBJ whole genome shotgun (WGS) entry which is preliminary data.</text>
</comment>
<keyword evidence="3" id="KW-1185">Reference proteome</keyword>
<protein>
    <recommendedName>
        <fullName evidence="4">Phosphoglycerate mutase</fullName>
    </recommendedName>
</protein>
<reference evidence="2 3" key="1">
    <citation type="journal article" date="2023" name="Commun. Biol.">
        <title>Genome analysis of Parmales, the sister group of diatoms, reveals the evolutionary specialization of diatoms from phago-mixotrophs to photoautotrophs.</title>
        <authorList>
            <person name="Ban H."/>
            <person name="Sato S."/>
            <person name="Yoshikawa S."/>
            <person name="Yamada K."/>
            <person name="Nakamura Y."/>
            <person name="Ichinomiya M."/>
            <person name="Sato N."/>
            <person name="Blanc-Mathieu R."/>
            <person name="Endo H."/>
            <person name="Kuwata A."/>
            <person name="Ogata H."/>
        </authorList>
    </citation>
    <scope>NUCLEOTIDE SEQUENCE [LARGE SCALE GENOMIC DNA]</scope>
</reference>
<evidence type="ECO:0000313" key="2">
    <source>
        <dbReference type="EMBL" id="GMI27481.1"/>
    </source>
</evidence>
<organism evidence="2 3">
    <name type="scientific">Tetraparma gracilis</name>
    <dbReference type="NCBI Taxonomy" id="2962635"/>
    <lineage>
        <taxon>Eukaryota</taxon>
        <taxon>Sar</taxon>
        <taxon>Stramenopiles</taxon>
        <taxon>Ochrophyta</taxon>
        <taxon>Bolidophyceae</taxon>
        <taxon>Parmales</taxon>
        <taxon>Triparmaceae</taxon>
        <taxon>Tetraparma</taxon>
    </lineage>
</organism>
<dbReference type="InterPro" id="IPR013078">
    <property type="entry name" value="His_Pase_superF_clade-1"/>
</dbReference>
<feature type="region of interest" description="Disordered" evidence="1">
    <location>
        <begin position="234"/>
        <end position="272"/>
    </location>
</feature>
<gene>
    <name evidence="2" type="ORF">TeGR_g2560</name>
</gene>
<dbReference type="Proteomes" id="UP001165060">
    <property type="component" value="Unassembled WGS sequence"/>
</dbReference>
<proteinExistence type="predicted"/>
<feature type="compositionally biased region" description="Pro residues" evidence="1">
    <location>
        <begin position="243"/>
        <end position="259"/>
    </location>
</feature>
<dbReference type="InterPro" id="IPR029033">
    <property type="entry name" value="His_PPase_superfam"/>
</dbReference>
<dbReference type="SUPFAM" id="SSF53254">
    <property type="entry name" value="Phosphoglycerate mutase-like"/>
    <property type="match status" value="1"/>
</dbReference>
<feature type="compositionally biased region" description="Low complexity" evidence="1">
    <location>
        <begin position="260"/>
        <end position="272"/>
    </location>
</feature>
<evidence type="ECO:0008006" key="4">
    <source>
        <dbReference type="Google" id="ProtNLM"/>
    </source>
</evidence>
<dbReference type="Pfam" id="PF00300">
    <property type="entry name" value="His_Phos_1"/>
    <property type="match status" value="1"/>
</dbReference>
<evidence type="ECO:0000256" key="1">
    <source>
        <dbReference type="SAM" id="MobiDB-lite"/>
    </source>
</evidence>
<accession>A0ABQ6MKA7</accession>
<dbReference type="Gene3D" id="3.40.50.1240">
    <property type="entry name" value="Phosphoglycerate mutase-like"/>
    <property type="match status" value="1"/>
</dbReference>
<sequence length="272" mass="28802">MPAGHAQTFVDACKAANLTHVCFVRHANSAPMREGANKRADAPHGWKLDDQMRCLTQKGYDQCSAASASWFASLPLRAILSSPARRAAETAMRMKAAYETEDSKAEALYLRMVESSHPAGMSELCESLFETMGYGPLQNFFDAEGGEQAFMDYGDRVCDEMGKAMSGPAFATTSGEGDGTCIALFGHAVFLNAIAYKVAQAAGSSDDMKKFLLSMDLGETQGIWIDLATGECEHKKADTTAPAPAPAPEPEPAPAPEPVAAPEEPAAAAAAE</sequence>
<evidence type="ECO:0000313" key="3">
    <source>
        <dbReference type="Proteomes" id="UP001165060"/>
    </source>
</evidence>
<name>A0ABQ6MKA7_9STRA</name>
<dbReference type="EMBL" id="BRYB01000311">
    <property type="protein sequence ID" value="GMI27481.1"/>
    <property type="molecule type" value="Genomic_DNA"/>
</dbReference>